<evidence type="ECO:0000313" key="1">
    <source>
        <dbReference type="Proteomes" id="UP000887565"/>
    </source>
</evidence>
<evidence type="ECO:0000313" key="2">
    <source>
        <dbReference type="WBParaSite" id="nRc.2.0.1.t41357-RA"/>
    </source>
</evidence>
<protein>
    <submittedName>
        <fullName evidence="2">Uncharacterized protein</fullName>
    </submittedName>
</protein>
<accession>A0A915KRH0</accession>
<name>A0A915KRH0_ROMCU</name>
<dbReference type="AlphaFoldDB" id="A0A915KRH0"/>
<sequence>MNIHLSIDINPILKYRLASKTTEECQKYNNFQTLAYCSSANFRFQAKPRILLKKDKTEALQ</sequence>
<proteinExistence type="predicted"/>
<reference evidence="2" key="1">
    <citation type="submission" date="2022-11" db="UniProtKB">
        <authorList>
            <consortium name="WormBaseParasite"/>
        </authorList>
    </citation>
    <scope>IDENTIFICATION</scope>
</reference>
<dbReference type="Proteomes" id="UP000887565">
    <property type="component" value="Unplaced"/>
</dbReference>
<keyword evidence="1" id="KW-1185">Reference proteome</keyword>
<organism evidence="1 2">
    <name type="scientific">Romanomermis culicivorax</name>
    <name type="common">Nematode worm</name>
    <dbReference type="NCBI Taxonomy" id="13658"/>
    <lineage>
        <taxon>Eukaryota</taxon>
        <taxon>Metazoa</taxon>
        <taxon>Ecdysozoa</taxon>
        <taxon>Nematoda</taxon>
        <taxon>Enoplea</taxon>
        <taxon>Dorylaimia</taxon>
        <taxon>Mermithida</taxon>
        <taxon>Mermithoidea</taxon>
        <taxon>Mermithidae</taxon>
        <taxon>Romanomermis</taxon>
    </lineage>
</organism>
<dbReference type="WBParaSite" id="nRc.2.0.1.t41357-RA">
    <property type="protein sequence ID" value="nRc.2.0.1.t41357-RA"/>
    <property type="gene ID" value="nRc.2.0.1.g41357"/>
</dbReference>